<feature type="domain" description="Aminotransferase class V" evidence="1">
    <location>
        <begin position="45"/>
        <end position="414"/>
    </location>
</feature>
<dbReference type="InterPro" id="IPR015424">
    <property type="entry name" value="PyrdxlP-dep_Trfase"/>
</dbReference>
<organism evidence="2 3">
    <name type="scientific">Cordyceps militaris</name>
    <name type="common">Caterpillar fungus</name>
    <name type="synonym">Clavaria militaris</name>
    <dbReference type="NCBI Taxonomy" id="73501"/>
    <lineage>
        <taxon>Eukaryota</taxon>
        <taxon>Fungi</taxon>
        <taxon>Dikarya</taxon>
        <taxon>Ascomycota</taxon>
        <taxon>Pezizomycotina</taxon>
        <taxon>Sordariomycetes</taxon>
        <taxon>Hypocreomycetidae</taxon>
        <taxon>Hypocreales</taxon>
        <taxon>Cordycipitaceae</taxon>
        <taxon>Cordyceps</taxon>
    </lineage>
</organism>
<name>A0A2H4SCA5_CORMI</name>
<dbReference type="VEuPathDB" id="FungiDB:CCM_02055"/>
<dbReference type="InterPro" id="IPR015422">
    <property type="entry name" value="PyrdxlP-dep_Trfase_small"/>
</dbReference>
<dbReference type="Proteomes" id="UP000323067">
    <property type="component" value="Chromosome vi"/>
</dbReference>
<dbReference type="Gene3D" id="3.40.640.10">
    <property type="entry name" value="Type I PLP-dependent aspartate aminotransferase-like (Major domain)"/>
    <property type="match status" value="1"/>
</dbReference>
<evidence type="ECO:0000313" key="2">
    <source>
        <dbReference type="EMBL" id="ATY60745.1"/>
    </source>
</evidence>
<dbReference type="OrthoDB" id="420046at2759"/>
<proteinExistence type="predicted"/>
<reference evidence="2 3" key="1">
    <citation type="journal article" date="2017" name="BMC Genomics">
        <title>Chromosome level assembly and secondary metabolite potential of the parasitic fungus Cordyceps militaris.</title>
        <authorList>
            <person name="Kramer G.J."/>
            <person name="Nodwell J.R."/>
        </authorList>
    </citation>
    <scope>NUCLEOTIDE SEQUENCE [LARGE SCALE GENOMIC DNA]</scope>
    <source>
        <strain evidence="2 3">ATCC 34164</strain>
    </source>
</reference>
<dbReference type="PANTHER" id="PTHR43586">
    <property type="entry name" value="CYSTEINE DESULFURASE"/>
    <property type="match status" value="1"/>
</dbReference>
<dbReference type="InterPro" id="IPR000192">
    <property type="entry name" value="Aminotrans_V_dom"/>
</dbReference>
<dbReference type="SUPFAM" id="SSF53383">
    <property type="entry name" value="PLP-dependent transferases"/>
    <property type="match status" value="1"/>
</dbReference>
<gene>
    <name evidence="2" type="ORF">A9K55_006844</name>
</gene>
<dbReference type="Pfam" id="PF00266">
    <property type="entry name" value="Aminotran_5"/>
    <property type="match status" value="1"/>
</dbReference>
<protein>
    <submittedName>
        <fullName evidence="2">NRPS-like enzyme, putative</fullName>
    </submittedName>
</protein>
<dbReference type="EMBL" id="CP023323">
    <property type="protein sequence ID" value="ATY60745.1"/>
    <property type="molecule type" value="Genomic_DNA"/>
</dbReference>
<dbReference type="PANTHER" id="PTHR43586:SF21">
    <property type="entry name" value="PYRIDOXAL PHOSPHATE (PLP)-DEPENDENT ASPARTATE AMINOTRANSFERASE SUPERFAMILY"/>
    <property type="match status" value="1"/>
</dbReference>
<dbReference type="Gene3D" id="3.90.1150.10">
    <property type="entry name" value="Aspartate Aminotransferase, domain 1"/>
    <property type="match status" value="1"/>
</dbReference>
<sequence length="440" mass="48544">MAFATSHNGVSGNVNDLLDTSPQNAVNINEIRARFPGLPEGTALFNNAAGTVVLKDAIESASKLMQSMPMPGGSDTKSMEAIHAYQKNKATVAGFLNAGTDEITFGQSTTCLFRLLGISLKPLLSSDCEIVCSSLCHEAMASAWIRLARDLGATIKWWSPNQDDPDDPRLSIERLQQLLTPKTRIVTCNHVSNVIGSIHPIRAVARLVHQNPGCMLMVDGVACVPHRAVDVKALEVDFYCFSWYKVFGPHLATLYASRRAQDRYMTSLNHFFVPSGSLDGKLALGMPSFEMQSMCGPIVRYLQDFVGWETIVRQETLLTRIVLDHLLSKPAVYRVFGRRVSDPTQRVSIITFEVRGQQSGDVVSRINARNRVRIVAGECLAPRPTRDVLKPESSDGLIRVSIVHYNTVQEAETLCDELDLVLAEMQSEVRSPSWAAEKSK</sequence>
<dbReference type="InterPro" id="IPR015421">
    <property type="entry name" value="PyrdxlP-dep_Trfase_major"/>
</dbReference>
<accession>A0A2H4SCA5</accession>
<evidence type="ECO:0000259" key="1">
    <source>
        <dbReference type="Pfam" id="PF00266"/>
    </source>
</evidence>
<dbReference type="AlphaFoldDB" id="A0A2H4SCA5"/>
<evidence type="ECO:0000313" key="3">
    <source>
        <dbReference type="Proteomes" id="UP000323067"/>
    </source>
</evidence>
<dbReference type="VEuPathDB" id="FungiDB:A9K55_006844"/>